<evidence type="ECO:0000256" key="2">
    <source>
        <dbReference type="ARBA" id="ARBA00005179"/>
    </source>
</evidence>
<dbReference type="GO" id="GO:0016020">
    <property type="term" value="C:membrane"/>
    <property type="evidence" value="ECO:0007669"/>
    <property type="project" value="UniProtKB-SubCell"/>
</dbReference>
<keyword evidence="5 8" id="KW-0812">Transmembrane</keyword>
<evidence type="ECO:0000313" key="11">
    <source>
        <dbReference type="Proteomes" id="UP001285354"/>
    </source>
</evidence>
<keyword evidence="11" id="KW-1185">Reference proteome</keyword>
<dbReference type="PANTHER" id="PTHR31595:SF57">
    <property type="entry name" value="OS04G0481900 PROTEIN"/>
    <property type="match status" value="1"/>
</dbReference>
<sequence>MNNTYSPIHASQIALPPVGDQLGHELIKGAAFLLIPTELLYFSIYFHINDAYRMYKILTPWSLGAFWLAPWLAPVSYGPARCLQHFAIAVGTMKILDIWARRGVMPVYTAGRKPAGWKLAWITLTELRYESFTPNHVPVSMTQKNFSEPTQLGIHAGMFVLLQALPQNHPTILALEILLATYILLTSIQLLVRYESSPALFGPLYRTSSLTGFWSESWHNAFASPCISLAYAPLRYGLPKYGIACVVARSLGVLGAFALLAVFHIYVLSPILNIGALVRIGAFFMLNGIATVSEAAIWGQKKHWAKTLMAWFFELAVASWAAGGLDLSN</sequence>
<comment type="similarity">
    <text evidence="3">Belongs to the wax synthase family.</text>
</comment>
<dbReference type="AlphaFoldDB" id="A0AAD9T2K1"/>
<evidence type="ECO:0000256" key="1">
    <source>
        <dbReference type="ARBA" id="ARBA00004141"/>
    </source>
</evidence>
<keyword evidence="6 8" id="KW-1133">Transmembrane helix</keyword>
<gene>
    <name evidence="10" type="ORF">QTJ16_002912</name>
</gene>
<evidence type="ECO:0000256" key="7">
    <source>
        <dbReference type="ARBA" id="ARBA00023136"/>
    </source>
</evidence>
<accession>A0AAD9T2K1</accession>
<dbReference type="EMBL" id="JAUBYV010000003">
    <property type="protein sequence ID" value="KAK2628266.1"/>
    <property type="molecule type" value="Genomic_DNA"/>
</dbReference>
<organism evidence="10 11">
    <name type="scientific">Diplocarpon rosae</name>
    <dbReference type="NCBI Taxonomy" id="946125"/>
    <lineage>
        <taxon>Eukaryota</taxon>
        <taxon>Fungi</taxon>
        <taxon>Dikarya</taxon>
        <taxon>Ascomycota</taxon>
        <taxon>Pezizomycotina</taxon>
        <taxon>Leotiomycetes</taxon>
        <taxon>Helotiales</taxon>
        <taxon>Drepanopezizaceae</taxon>
        <taxon>Diplocarpon</taxon>
    </lineage>
</organism>
<proteinExistence type="inferred from homology"/>
<protein>
    <recommendedName>
        <fullName evidence="9">Wax synthase domain-containing protein</fullName>
    </recommendedName>
</protein>
<dbReference type="InterPro" id="IPR032805">
    <property type="entry name" value="Wax_synthase_dom"/>
</dbReference>
<dbReference type="PANTHER" id="PTHR31595">
    <property type="entry name" value="LONG-CHAIN-ALCOHOL O-FATTY-ACYLTRANSFERASE 3-RELATED"/>
    <property type="match status" value="1"/>
</dbReference>
<dbReference type="Proteomes" id="UP001285354">
    <property type="component" value="Unassembled WGS sequence"/>
</dbReference>
<evidence type="ECO:0000256" key="4">
    <source>
        <dbReference type="ARBA" id="ARBA00022679"/>
    </source>
</evidence>
<evidence type="ECO:0000256" key="5">
    <source>
        <dbReference type="ARBA" id="ARBA00022692"/>
    </source>
</evidence>
<name>A0AAD9T2K1_9HELO</name>
<dbReference type="Pfam" id="PF13813">
    <property type="entry name" value="MBOAT_2"/>
    <property type="match status" value="1"/>
</dbReference>
<feature type="transmembrane region" description="Helical" evidence="8">
    <location>
        <begin position="271"/>
        <end position="292"/>
    </location>
</feature>
<evidence type="ECO:0000259" key="9">
    <source>
        <dbReference type="Pfam" id="PF13813"/>
    </source>
</evidence>
<evidence type="ECO:0000256" key="3">
    <source>
        <dbReference type="ARBA" id="ARBA00007282"/>
    </source>
</evidence>
<evidence type="ECO:0000313" key="10">
    <source>
        <dbReference type="EMBL" id="KAK2628266.1"/>
    </source>
</evidence>
<feature type="transmembrane region" description="Helical" evidence="8">
    <location>
        <begin position="26"/>
        <end position="46"/>
    </location>
</feature>
<dbReference type="InterPro" id="IPR044851">
    <property type="entry name" value="Wax_synthase"/>
</dbReference>
<comment type="pathway">
    <text evidence="2">Secondary metabolite biosynthesis.</text>
</comment>
<dbReference type="GO" id="GO:0006629">
    <property type="term" value="P:lipid metabolic process"/>
    <property type="evidence" value="ECO:0007669"/>
    <property type="project" value="InterPro"/>
</dbReference>
<feature type="transmembrane region" description="Helical" evidence="8">
    <location>
        <begin position="241"/>
        <end position="265"/>
    </location>
</feature>
<dbReference type="GO" id="GO:0008374">
    <property type="term" value="F:O-acyltransferase activity"/>
    <property type="evidence" value="ECO:0007669"/>
    <property type="project" value="InterPro"/>
</dbReference>
<reference evidence="10" key="1">
    <citation type="submission" date="2023-06" db="EMBL/GenBank/DDBJ databases">
        <title>Draft genome of Marssonina rosae.</title>
        <authorList>
            <person name="Cheng Q."/>
        </authorList>
    </citation>
    <scope>NUCLEOTIDE SEQUENCE</scope>
    <source>
        <strain evidence="10">R4</strain>
    </source>
</reference>
<evidence type="ECO:0000256" key="8">
    <source>
        <dbReference type="SAM" id="Phobius"/>
    </source>
</evidence>
<keyword evidence="7 8" id="KW-0472">Membrane</keyword>
<comment type="subcellular location">
    <subcellularLocation>
        <location evidence="1">Membrane</location>
        <topology evidence="1">Multi-pass membrane protein</topology>
    </subcellularLocation>
</comment>
<evidence type="ECO:0000256" key="6">
    <source>
        <dbReference type="ARBA" id="ARBA00022989"/>
    </source>
</evidence>
<keyword evidence="4" id="KW-0808">Transferase</keyword>
<comment type="caution">
    <text evidence="10">The sequence shown here is derived from an EMBL/GenBank/DDBJ whole genome shotgun (WGS) entry which is preliminary data.</text>
</comment>
<feature type="domain" description="Wax synthase" evidence="9">
    <location>
        <begin position="198"/>
        <end position="274"/>
    </location>
</feature>